<proteinExistence type="predicted"/>
<dbReference type="EMBL" id="FQXR01000004">
    <property type="protein sequence ID" value="SHH75702.1"/>
    <property type="molecule type" value="Genomic_DNA"/>
</dbReference>
<dbReference type="Proteomes" id="UP000184389">
    <property type="component" value="Unassembled WGS sequence"/>
</dbReference>
<dbReference type="CDD" id="cd02696">
    <property type="entry name" value="MurNAc-LAA"/>
    <property type="match status" value="1"/>
</dbReference>
<dbReference type="GO" id="GO:0030288">
    <property type="term" value="C:outer membrane-bounded periplasmic space"/>
    <property type="evidence" value="ECO:0007669"/>
    <property type="project" value="TreeGrafter"/>
</dbReference>
<feature type="domain" description="MurNAc-LAA" evidence="2">
    <location>
        <begin position="340"/>
        <end position="449"/>
    </location>
</feature>
<evidence type="ECO:0000256" key="1">
    <source>
        <dbReference type="ARBA" id="ARBA00022801"/>
    </source>
</evidence>
<dbReference type="SMART" id="SM00646">
    <property type="entry name" value="Ami_3"/>
    <property type="match status" value="1"/>
</dbReference>
<accession>A0A1M5VK97</accession>
<dbReference type="PANTHER" id="PTHR30404">
    <property type="entry name" value="N-ACETYLMURAMOYL-L-ALANINE AMIDASE"/>
    <property type="match status" value="1"/>
</dbReference>
<dbReference type="GO" id="GO:0030435">
    <property type="term" value="P:sporulation resulting in formation of a cellular spore"/>
    <property type="evidence" value="ECO:0007669"/>
    <property type="project" value="InterPro"/>
</dbReference>
<dbReference type="OrthoDB" id="9794671at2"/>
<evidence type="ECO:0000259" key="2">
    <source>
        <dbReference type="SMART" id="SM00646"/>
    </source>
</evidence>
<organism evidence="3 4">
    <name type="scientific">Sporanaerobacter acetigenes DSM 13106</name>
    <dbReference type="NCBI Taxonomy" id="1123281"/>
    <lineage>
        <taxon>Bacteria</taxon>
        <taxon>Bacillati</taxon>
        <taxon>Bacillota</taxon>
        <taxon>Tissierellia</taxon>
        <taxon>Tissierellales</taxon>
        <taxon>Sporanaerobacteraceae</taxon>
        <taxon>Sporanaerobacter</taxon>
    </lineage>
</organism>
<dbReference type="InterPro" id="IPR002508">
    <property type="entry name" value="MurNAc-LAA_cat"/>
</dbReference>
<dbReference type="GO" id="GO:0008745">
    <property type="term" value="F:N-acetylmuramoyl-L-alanine amidase activity"/>
    <property type="evidence" value="ECO:0007669"/>
    <property type="project" value="InterPro"/>
</dbReference>
<dbReference type="STRING" id="1123281.SAMN02745180_00938"/>
<dbReference type="InterPro" id="IPR013486">
    <property type="entry name" value="SpoIID/LytB"/>
</dbReference>
<dbReference type="Pfam" id="PF08486">
    <property type="entry name" value="SpoIID"/>
    <property type="match status" value="1"/>
</dbReference>
<dbReference type="InterPro" id="IPR050695">
    <property type="entry name" value="N-acetylmuramoyl_amidase_3"/>
</dbReference>
<reference evidence="3 4" key="1">
    <citation type="submission" date="2016-11" db="EMBL/GenBank/DDBJ databases">
        <authorList>
            <person name="Jaros S."/>
            <person name="Januszkiewicz K."/>
            <person name="Wedrychowicz H."/>
        </authorList>
    </citation>
    <scope>NUCLEOTIDE SEQUENCE [LARGE SCALE GENOMIC DNA]</scope>
    <source>
        <strain evidence="3 4">DSM 13106</strain>
    </source>
</reference>
<dbReference type="InterPro" id="IPR013693">
    <property type="entry name" value="SpoIID/LytB_N"/>
</dbReference>
<dbReference type="PANTHER" id="PTHR30404:SF0">
    <property type="entry name" value="N-ACETYLMURAMOYL-L-ALANINE AMIDASE AMIC"/>
    <property type="match status" value="1"/>
</dbReference>
<keyword evidence="1" id="KW-0378">Hydrolase</keyword>
<dbReference type="NCBIfam" id="TIGR02669">
    <property type="entry name" value="SpoIID_LytB"/>
    <property type="match status" value="1"/>
</dbReference>
<gene>
    <name evidence="3" type="ORF">SAMN02745180_00938</name>
</gene>
<dbReference type="RefSeq" id="WP_072743575.1">
    <property type="nucleotide sequence ID" value="NZ_FQXR01000004.1"/>
</dbReference>
<name>A0A1M5VK97_9FIRM</name>
<dbReference type="SUPFAM" id="SSF53187">
    <property type="entry name" value="Zn-dependent exopeptidases"/>
    <property type="match status" value="1"/>
</dbReference>
<evidence type="ECO:0000313" key="4">
    <source>
        <dbReference type="Proteomes" id="UP000184389"/>
    </source>
</evidence>
<keyword evidence="4" id="KW-1185">Reference proteome</keyword>
<dbReference type="Gene3D" id="3.40.630.40">
    <property type="entry name" value="Zn-dependent exopeptidases"/>
    <property type="match status" value="1"/>
</dbReference>
<dbReference type="AlphaFoldDB" id="A0A1M5VK97"/>
<protein>
    <submittedName>
        <fullName evidence="3">SpoIID/LytB domain protein</fullName>
    </submittedName>
</protein>
<sequence>MFYIEKQEVFQKPLEEIIEKLLPSQIDIDFHIECLKAQAVIARTNMVREYLKIDKSNSVYSSYRFYSEWELKEMWSEKYIENIEKIKKAVEETKGLVITMEGKPIMARYHDTCGGSTENSENVIKNEVNYLRKVLCLYCQNSPNLIEEKDFSIEDIENALKVKFHLDNPYSKGEIKGFFEDIVRDEENRVLSINVGGKVFSGKEIMEGLHLNSTRFYMTPLYLRFTSKGKGDGLGLCQYGGNELANRGYSFLDILKYYYTGVKIEKYSLPGIANPLYGKTIMIDPGHGGKDFGHMGELGSKEKDIVLEVAKILKEELETLGGEVYLTREMDEEVLLSKRSEMANRIRPDFFISLHMNYFPKSNMKGCEIYCFGEDAEGRKMGEILLKNLEEIGVVNRGVKEGNFYLLKSIGVNTMLIELGFLSNLEEEKCFLEENFIKKLSYGITLGILEYFEY</sequence>
<dbReference type="Pfam" id="PF01520">
    <property type="entry name" value="Amidase_3"/>
    <property type="match status" value="1"/>
</dbReference>
<evidence type="ECO:0000313" key="3">
    <source>
        <dbReference type="EMBL" id="SHH75702.1"/>
    </source>
</evidence>
<dbReference type="GO" id="GO:0009253">
    <property type="term" value="P:peptidoglycan catabolic process"/>
    <property type="evidence" value="ECO:0007669"/>
    <property type="project" value="InterPro"/>
</dbReference>